<organism evidence="13 17">
    <name type="scientific">Ligilactobacillus salivarius</name>
    <dbReference type="NCBI Taxonomy" id="1624"/>
    <lineage>
        <taxon>Bacteria</taxon>
        <taxon>Bacillati</taxon>
        <taxon>Bacillota</taxon>
        <taxon>Bacilli</taxon>
        <taxon>Lactobacillales</taxon>
        <taxon>Lactobacillaceae</taxon>
        <taxon>Ligilactobacillus</taxon>
    </lineage>
</organism>
<dbReference type="GO" id="GO:0006235">
    <property type="term" value="P:dTTP biosynthetic process"/>
    <property type="evidence" value="ECO:0007669"/>
    <property type="project" value="UniProtKB-UniRule"/>
</dbReference>
<evidence type="ECO:0000313" key="18">
    <source>
        <dbReference type="Proteomes" id="UP000195378"/>
    </source>
</evidence>
<evidence type="ECO:0000259" key="12">
    <source>
        <dbReference type="Pfam" id="PF02223"/>
    </source>
</evidence>
<comment type="function">
    <text evidence="10 11">Phosphorylation of dTMP to form dTDP in both de novo and salvage pathways of dTTP synthesis.</text>
</comment>
<dbReference type="EMBL" id="CP020858">
    <property type="protein sequence ID" value="ARU19018.1"/>
    <property type="molecule type" value="Genomic_DNA"/>
</dbReference>
<feature type="binding site" evidence="11">
    <location>
        <begin position="10"/>
        <end position="17"/>
    </location>
    <ligand>
        <name>ATP</name>
        <dbReference type="ChEBI" id="CHEBI:30616"/>
    </ligand>
</feature>
<evidence type="ECO:0000313" key="14">
    <source>
        <dbReference type="EMBL" id="ARU19018.1"/>
    </source>
</evidence>
<evidence type="ECO:0000256" key="11">
    <source>
        <dbReference type="HAMAP-Rule" id="MF_00165"/>
    </source>
</evidence>
<accession>A0A089QDT4</accession>
<dbReference type="Pfam" id="PF02223">
    <property type="entry name" value="Thymidylate_kin"/>
    <property type="match status" value="1"/>
</dbReference>
<reference evidence="13 17" key="1">
    <citation type="journal article" date="2014" name="BMC Genomics">
        <title>Unusual genome complexity in Lactobacillus salivarius JCM1046.</title>
        <authorList>
            <person name="Raftis E.J."/>
            <person name="Forde B.M."/>
            <person name="Claesson M.J."/>
            <person name="O'Toole P.W."/>
        </authorList>
    </citation>
    <scope>NUCLEOTIDE SEQUENCE [LARGE SCALE GENOMIC DNA]</scope>
    <source>
        <strain evidence="13 17">JCM1046</strain>
    </source>
</reference>
<evidence type="ECO:0000256" key="4">
    <source>
        <dbReference type="ARBA" id="ARBA00022679"/>
    </source>
</evidence>
<dbReference type="Proteomes" id="UP000244552">
    <property type="component" value="Unassembled WGS sequence"/>
</dbReference>
<evidence type="ECO:0000256" key="6">
    <source>
        <dbReference type="ARBA" id="ARBA00022741"/>
    </source>
</evidence>
<dbReference type="EMBL" id="LXZO01000080">
    <property type="protein sequence ID" value="PAY47256.1"/>
    <property type="molecule type" value="Genomic_DNA"/>
</dbReference>
<dbReference type="RefSeq" id="WP_003700663.1">
    <property type="nucleotide sequence ID" value="NZ_CABMGV010000001.1"/>
</dbReference>
<reference evidence="15 19" key="2">
    <citation type="submission" date="2016-05" db="EMBL/GenBank/DDBJ databases">
        <authorList>
            <person name="Lee J.-Y."/>
            <person name="Kim E.B."/>
            <person name="Choi Y.-J."/>
        </authorList>
    </citation>
    <scope>NUCLEOTIDE SEQUENCE [LARGE SCALE GENOMIC DNA]</scope>
    <source>
        <strain evidence="15 19">KLA006</strain>
    </source>
</reference>
<sequence length="208" mass="23780">MEGKFITFEGIDGSGKTSVLKGVIEHLNDKRIDNYIWTREPGGNRISEAIRKIILNVEYTEMDARTEALLYAAARRQHLVDTVLPALNEGKLVLCDRFVDSSVVYQGVARDIGVEPVIKLNEFATENLKPDLTLYYDVEPEISLKRISNNRQNQVDRLDKESMDFYHKVRQAYLSLAESNKERIKVIDASQNLDKVIDDTLSILNNFM</sequence>
<keyword evidence="8 11" id="KW-0067">ATP-binding</keyword>
<dbReference type="Gene3D" id="3.40.50.300">
    <property type="entry name" value="P-loop containing nucleotide triphosphate hydrolases"/>
    <property type="match status" value="1"/>
</dbReference>
<protein>
    <recommendedName>
        <fullName evidence="3 11">Thymidylate kinase</fullName>
        <ecNumber evidence="2 11">2.7.4.9</ecNumber>
    </recommendedName>
    <alternativeName>
        <fullName evidence="11">dTMP kinase</fullName>
    </alternativeName>
</protein>
<dbReference type="AlphaFoldDB" id="A0A089QDT4"/>
<dbReference type="Proteomes" id="UP000195378">
    <property type="component" value="Chromosome"/>
</dbReference>
<reference evidence="16 20" key="4">
    <citation type="journal article" date="2018" name="Genome Announc.">
        <title>Fifty-Six Draft Genome Sequences of 10 Lactobacillus Species from 22 Commercial Dietary Supplements.</title>
        <authorList>
            <person name="Gangiredla J."/>
            <person name="Barnaba T.J."/>
            <person name="Mammel M.K."/>
            <person name="Lacher D.W."/>
            <person name="Elkins C.A."/>
            <person name="Lampel K.A."/>
            <person name="Whitehouse C.A."/>
            <person name="Tartera C."/>
        </authorList>
    </citation>
    <scope>NUCLEOTIDE SEQUENCE [LARGE SCALE GENOMIC DNA]</scope>
    <source>
        <strain evidence="16 20">DS11_12</strain>
    </source>
</reference>
<dbReference type="PANTHER" id="PTHR10344">
    <property type="entry name" value="THYMIDYLATE KINASE"/>
    <property type="match status" value="1"/>
</dbReference>
<dbReference type="GO" id="GO:0005829">
    <property type="term" value="C:cytosol"/>
    <property type="evidence" value="ECO:0007669"/>
    <property type="project" value="TreeGrafter"/>
</dbReference>
<dbReference type="InterPro" id="IPR018094">
    <property type="entry name" value="Thymidylate_kinase"/>
</dbReference>
<evidence type="ECO:0000256" key="2">
    <source>
        <dbReference type="ARBA" id="ARBA00012980"/>
    </source>
</evidence>
<evidence type="ECO:0000256" key="5">
    <source>
        <dbReference type="ARBA" id="ARBA00022727"/>
    </source>
</evidence>
<dbReference type="PROSITE" id="PS01331">
    <property type="entry name" value="THYMIDYLATE_KINASE"/>
    <property type="match status" value="1"/>
</dbReference>
<comment type="catalytic activity">
    <reaction evidence="9 11">
        <text>dTMP + ATP = dTDP + ADP</text>
        <dbReference type="Rhea" id="RHEA:13517"/>
        <dbReference type="ChEBI" id="CHEBI:30616"/>
        <dbReference type="ChEBI" id="CHEBI:58369"/>
        <dbReference type="ChEBI" id="CHEBI:63528"/>
        <dbReference type="ChEBI" id="CHEBI:456216"/>
        <dbReference type="EC" id="2.7.4.9"/>
    </reaction>
</comment>
<keyword evidence="4 11" id="KW-0808">Transferase</keyword>
<evidence type="ECO:0000313" key="13">
    <source>
        <dbReference type="EMBL" id="AIR10875.1"/>
    </source>
</evidence>
<dbReference type="PANTHER" id="PTHR10344:SF4">
    <property type="entry name" value="UMP-CMP KINASE 2, MITOCHONDRIAL"/>
    <property type="match status" value="1"/>
</dbReference>
<dbReference type="EMBL" id="CP007646">
    <property type="protein sequence ID" value="AIR10875.1"/>
    <property type="molecule type" value="Genomic_DNA"/>
</dbReference>
<gene>
    <name evidence="11" type="primary">tmk</name>
    <name evidence="15" type="ORF">A8C52_06225</name>
    <name evidence="14" type="ORF">B7R82_03045</name>
    <name evidence="16" type="ORF">DBP89_03625</name>
    <name evidence="13" type="ORF">LSJ_1204c</name>
</gene>
<dbReference type="EC" id="2.7.4.9" evidence="2 11"/>
<dbReference type="InterPro" id="IPR027417">
    <property type="entry name" value="P-loop_NTPase"/>
</dbReference>
<dbReference type="Proteomes" id="UP000029488">
    <property type="component" value="Chromosome"/>
</dbReference>
<dbReference type="GO" id="GO:0004798">
    <property type="term" value="F:dTMP kinase activity"/>
    <property type="evidence" value="ECO:0007669"/>
    <property type="project" value="UniProtKB-UniRule"/>
</dbReference>
<dbReference type="SUPFAM" id="SSF52540">
    <property type="entry name" value="P-loop containing nucleoside triphosphate hydrolases"/>
    <property type="match status" value="1"/>
</dbReference>
<dbReference type="GO" id="GO:0005524">
    <property type="term" value="F:ATP binding"/>
    <property type="evidence" value="ECO:0007669"/>
    <property type="project" value="UniProtKB-UniRule"/>
</dbReference>
<evidence type="ECO:0000313" key="15">
    <source>
        <dbReference type="EMBL" id="PAY47256.1"/>
    </source>
</evidence>
<dbReference type="InterPro" id="IPR039430">
    <property type="entry name" value="Thymidylate_kin-like_dom"/>
</dbReference>
<evidence type="ECO:0000313" key="20">
    <source>
        <dbReference type="Proteomes" id="UP000244552"/>
    </source>
</evidence>
<evidence type="ECO:0000256" key="7">
    <source>
        <dbReference type="ARBA" id="ARBA00022777"/>
    </source>
</evidence>
<dbReference type="SMR" id="A0A089QDT4"/>
<keyword evidence="6 11" id="KW-0547">Nucleotide-binding</keyword>
<evidence type="ECO:0000313" key="16">
    <source>
        <dbReference type="EMBL" id="PTR97537.1"/>
    </source>
</evidence>
<keyword evidence="7 11" id="KW-0418">Kinase</keyword>
<dbReference type="NCBIfam" id="TIGR00041">
    <property type="entry name" value="DTMP_kinase"/>
    <property type="match status" value="1"/>
</dbReference>
<proteinExistence type="inferred from homology"/>
<dbReference type="InterPro" id="IPR018095">
    <property type="entry name" value="Thymidylate_kin_CS"/>
</dbReference>
<dbReference type="CDD" id="cd01672">
    <property type="entry name" value="TMPK"/>
    <property type="match status" value="1"/>
</dbReference>
<evidence type="ECO:0000256" key="9">
    <source>
        <dbReference type="ARBA" id="ARBA00048743"/>
    </source>
</evidence>
<dbReference type="FunFam" id="3.40.50.300:FF:000225">
    <property type="entry name" value="Thymidylate kinase"/>
    <property type="match status" value="1"/>
</dbReference>
<evidence type="ECO:0000256" key="1">
    <source>
        <dbReference type="ARBA" id="ARBA00009776"/>
    </source>
</evidence>
<dbReference type="Proteomes" id="UP000218139">
    <property type="component" value="Unassembled WGS sequence"/>
</dbReference>
<evidence type="ECO:0000313" key="17">
    <source>
        <dbReference type="Proteomes" id="UP000029488"/>
    </source>
</evidence>
<dbReference type="GO" id="GO:0006227">
    <property type="term" value="P:dUDP biosynthetic process"/>
    <property type="evidence" value="ECO:0007669"/>
    <property type="project" value="TreeGrafter"/>
</dbReference>
<dbReference type="HAMAP" id="MF_00165">
    <property type="entry name" value="Thymidylate_kinase"/>
    <property type="match status" value="1"/>
</dbReference>
<evidence type="ECO:0000256" key="3">
    <source>
        <dbReference type="ARBA" id="ARBA00017144"/>
    </source>
</evidence>
<comment type="similarity">
    <text evidence="1 11">Belongs to the thymidylate kinase family.</text>
</comment>
<keyword evidence="5 11" id="KW-0545">Nucleotide biosynthesis</keyword>
<evidence type="ECO:0000313" key="19">
    <source>
        <dbReference type="Proteomes" id="UP000218139"/>
    </source>
</evidence>
<feature type="domain" description="Thymidylate kinase-like" evidence="12">
    <location>
        <begin position="8"/>
        <end position="197"/>
    </location>
</feature>
<evidence type="ECO:0000256" key="8">
    <source>
        <dbReference type="ARBA" id="ARBA00022840"/>
    </source>
</evidence>
<dbReference type="KEGG" id="lsj:LSJ_1204c"/>
<dbReference type="EMBL" id="QAGV01000002">
    <property type="protein sequence ID" value="PTR97537.1"/>
    <property type="molecule type" value="Genomic_DNA"/>
</dbReference>
<evidence type="ECO:0000256" key="10">
    <source>
        <dbReference type="ARBA" id="ARBA00057735"/>
    </source>
</evidence>
<name>A0A089QDT4_9LACO</name>
<reference evidence="14 18" key="3">
    <citation type="submission" date="2017-04" db="EMBL/GenBank/DDBJ databases">
        <title>Complete genome sequence of Lactobacillus salivarius ZLS006, a probiotic strain isolated from healthy piglet.</title>
        <authorList>
            <person name="Zhang D."/>
        </authorList>
    </citation>
    <scope>NUCLEOTIDE SEQUENCE [LARGE SCALE GENOMIC DNA]</scope>
    <source>
        <strain evidence="14 18">ZLS006</strain>
    </source>
</reference>
<dbReference type="GO" id="GO:0006233">
    <property type="term" value="P:dTDP biosynthetic process"/>
    <property type="evidence" value="ECO:0007669"/>
    <property type="project" value="InterPro"/>
</dbReference>